<dbReference type="EMBL" id="SWOY01000004">
    <property type="protein sequence ID" value="NFG17726.1"/>
    <property type="molecule type" value="Genomic_DNA"/>
</dbReference>
<dbReference type="Proteomes" id="UP000478995">
    <property type="component" value="Unassembled WGS sequence"/>
</dbReference>
<dbReference type="Pfam" id="PF07870">
    <property type="entry name" value="DUF1657"/>
    <property type="match status" value="1"/>
</dbReference>
<reference evidence="1 4" key="2">
    <citation type="submission" date="2019-02" db="EMBL/GenBank/DDBJ databases">
        <title>Genome sequencing of Clostridium botulinum clinical isolates.</title>
        <authorList>
            <person name="Brunt J."/>
            <person name="Van Vliet A.H.M."/>
            <person name="Stringer S.C."/>
            <person name="Grant K.A."/>
            <person name="Carter A.C."/>
            <person name="Peck M.W."/>
        </authorList>
    </citation>
    <scope>NUCLEOTIDE SEQUENCE [LARGE SCALE GENOMIC DNA]</scope>
    <source>
        <strain evidence="1 4">H142660711</strain>
    </source>
</reference>
<reference evidence="3" key="4">
    <citation type="submission" date="2021-02" db="EMBL/GenBank/DDBJ databases">
        <authorList>
            <person name="Dover N."/>
            <person name="Barash J.R."/>
            <person name="Bell J.M."/>
            <person name="Sylvester M.D."/>
            <person name="Arnon S."/>
        </authorList>
    </citation>
    <scope>NUCLEOTIDE SEQUENCE</scope>
    <source>
        <strain evidence="3">IBCA10-7060</strain>
    </source>
</reference>
<evidence type="ECO:0000313" key="4">
    <source>
        <dbReference type="Proteomes" id="UP000473887"/>
    </source>
</evidence>
<dbReference type="EMBL" id="CP069280">
    <property type="protein sequence ID" value="QRI53818.1"/>
    <property type="molecule type" value="Genomic_DNA"/>
</dbReference>
<dbReference type="InterPro" id="IPR012452">
    <property type="entry name" value="DUF1657"/>
</dbReference>
<dbReference type="Proteomes" id="UP000473887">
    <property type="component" value="Unassembled WGS sequence"/>
</dbReference>
<dbReference type="EMBL" id="SGKC01000002">
    <property type="protein sequence ID" value="NEZ90753.1"/>
    <property type="molecule type" value="Genomic_DNA"/>
</dbReference>
<dbReference type="OMA" id="EYEEPQY"/>
<evidence type="ECO:0000313" key="2">
    <source>
        <dbReference type="EMBL" id="NFG17726.1"/>
    </source>
</evidence>
<dbReference type="RefSeq" id="WP_003357100.1">
    <property type="nucleotide sequence ID" value="NZ_AP025140.1"/>
</dbReference>
<name>A0A0A2HPC2_CLOBO</name>
<protein>
    <submittedName>
        <fullName evidence="1">DUF1657 domain-containing protein</fullName>
    </submittedName>
</protein>
<evidence type="ECO:0000313" key="6">
    <source>
        <dbReference type="Proteomes" id="UP000663464"/>
    </source>
</evidence>
<reference evidence="3 6" key="1">
    <citation type="journal article" date="2014" name="J. Infect. Dis.">
        <title>Molecular characterization of a novel botulinum neurotoxin type H gene.</title>
        <authorList>
            <person name="Dover N."/>
            <person name="Barash J.R."/>
            <person name="Hill K.K."/>
            <person name="Xie G."/>
            <person name="Arnon S.S."/>
        </authorList>
    </citation>
    <scope>NUCLEOTIDE SEQUENCE [LARGE SCALE GENOMIC DNA]</scope>
    <source>
        <strain evidence="3 6">IBCA10-7060</strain>
    </source>
</reference>
<proteinExistence type="predicted"/>
<evidence type="ECO:0000313" key="1">
    <source>
        <dbReference type="EMBL" id="NEZ90753.1"/>
    </source>
</evidence>
<organism evidence="1 4">
    <name type="scientific">Clostridium botulinum</name>
    <dbReference type="NCBI Taxonomy" id="1491"/>
    <lineage>
        <taxon>Bacteria</taxon>
        <taxon>Bacillati</taxon>
        <taxon>Bacillota</taxon>
        <taxon>Clostridia</taxon>
        <taxon>Eubacteriales</taxon>
        <taxon>Clostridiaceae</taxon>
        <taxon>Clostridium</taxon>
    </lineage>
</organism>
<evidence type="ECO:0000313" key="5">
    <source>
        <dbReference type="Proteomes" id="UP000478995"/>
    </source>
</evidence>
<gene>
    <name evidence="1" type="ORF">EXM69_02035</name>
    <name evidence="2" type="ORF">FC794_13205</name>
    <name evidence="3" type="ORF">JQS73_01440</name>
</gene>
<dbReference type="Proteomes" id="UP000663464">
    <property type="component" value="Chromosome"/>
</dbReference>
<evidence type="ECO:0000313" key="3">
    <source>
        <dbReference type="EMBL" id="QRI53818.1"/>
    </source>
</evidence>
<dbReference type="AlphaFoldDB" id="A0A0A2HPC2"/>
<reference evidence="2 5" key="3">
    <citation type="submission" date="2019-04" db="EMBL/GenBank/DDBJ databases">
        <title>Genome sequencing of Clostridium botulinum Groups I-IV and Clostridium butyricum.</title>
        <authorList>
            <person name="Brunt J."/>
            <person name="Van Vliet A.H.M."/>
            <person name="Stringer S.C."/>
            <person name="Carter A.T."/>
            <person name="Peck M.W."/>
        </authorList>
    </citation>
    <scope>NUCLEOTIDE SEQUENCE [LARGE SCALE GENOMIC DNA]</scope>
    <source>
        <strain evidence="2 5">IFR 18/037</strain>
    </source>
</reference>
<sequence>MTAISKVKQTLATLKGTESTLRMYSLQERDKESRAIYNQTSEEISKIKTDLEKRIGVMEFEEPQYKGN</sequence>
<accession>A0A0A2HPC2</accession>